<dbReference type="EMBL" id="AP028909">
    <property type="protein sequence ID" value="BES89103.1"/>
    <property type="molecule type" value="Genomic_DNA"/>
</dbReference>
<accession>A0ABN7AAQ6</accession>
<organism evidence="1 2">
    <name type="scientific">Nesidiocoris tenuis</name>
    <dbReference type="NCBI Taxonomy" id="355587"/>
    <lineage>
        <taxon>Eukaryota</taxon>
        <taxon>Metazoa</taxon>
        <taxon>Ecdysozoa</taxon>
        <taxon>Arthropoda</taxon>
        <taxon>Hexapoda</taxon>
        <taxon>Insecta</taxon>
        <taxon>Pterygota</taxon>
        <taxon>Neoptera</taxon>
        <taxon>Paraneoptera</taxon>
        <taxon>Hemiptera</taxon>
        <taxon>Heteroptera</taxon>
        <taxon>Panheteroptera</taxon>
        <taxon>Cimicomorpha</taxon>
        <taxon>Miridae</taxon>
        <taxon>Dicyphina</taxon>
        <taxon>Nesidiocoris</taxon>
    </lineage>
</organism>
<dbReference type="Proteomes" id="UP001307889">
    <property type="component" value="Chromosome 1"/>
</dbReference>
<evidence type="ECO:0000313" key="2">
    <source>
        <dbReference type="Proteomes" id="UP001307889"/>
    </source>
</evidence>
<name>A0ABN7AAQ6_9HEMI</name>
<reference evidence="1 2" key="1">
    <citation type="submission" date="2023-09" db="EMBL/GenBank/DDBJ databases">
        <title>Nesidiocoris tenuis whole genome shotgun sequence.</title>
        <authorList>
            <person name="Shibata T."/>
            <person name="Shimoda M."/>
            <person name="Kobayashi T."/>
            <person name="Uehara T."/>
        </authorList>
    </citation>
    <scope>NUCLEOTIDE SEQUENCE [LARGE SCALE GENOMIC DNA]</scope>
    <source>
        <strain evidence="1 2">Japan</strain>
    </source>
</reference>
<proteinExistence type="predicted"/>
<gene>
    <name evidence="1" type="ORF">NTJ_01910</name>
</gene>
<keyword evidence="2" id="KW-1185">Reference proteome</keyword>
<evidence type="ECO:0000313" key="1">
    <source>
        <dbReference type="EMBL" id="BES89103.1"/>
    </source>
</evidence>
<sequence length="80" mass="8686">MSRSAVASGRVGGGAAVALGDRTLASHMTDALFRASPPHFSPTPHFQYAHASVPRDAPGVDRVRDRWTVGRFRLSRPFLK</sequence>
<protein>
    <submittedName>
        <fullName evidence="1">Uncharacterized protein</fullName>
    </submittedName>
</protein>